<dbReference type="OrthoDB" id="1421090at2759"/>
<evidence type="ECO:0000259" key="6">
    <source>
        <dbReference type="PROSITE" id="PS50104"/>
    </source>
</evidence>
<keyword evidence="5" id="KW-0472">Membrane</keyword>
<accession>R7VJM5</accession>
<dbReference type="STRING" id="283909.R7VJM5"/>
<gene>
    <name evidence="7" type="ORF">CAPTEDRAFT_31451</name>
</gene>
<dbReference type="PROSITE" id="PS50104">
    <property type="entry name" value="TIR"/>
    <property type="match status" value="1"/>
</dbReference>
<dbReference type="PANTHER" id="PTHR24365">
    <property type="entry name" value="TOLL-LIKE RECEPTOR"/>
    <property type="match status" value="1"/>
</dbReference>
<dbReference type="AlphaFoldDB" id="R7VJM5"/>
<keyword evidence="4" id="KW-1133">Transmembrane helix</keyword>
<feature type="non-terminal residue" evidence="7">
    <location>
        <position position="121"/>
    </location>
</feature>
<evidence type="ECO:0000256" key="3">
    <source>
        <dbReference type="ARBA" id="ARBA00022729"/>
    </source>
</evidence>
<evidence type="ECO:0000313" key="7">
    <source>
        <dbReference type="EMBL" id="ELU16035.1"/>
    </source>
</evidence>
<feature type="non-terminal residue" evidence="7">
    <location>
        <position position="1"/>
    </location>
</feature>
<feature type="domain" description="TIR" evidence="6">
    <location>
        <begin position="1"/>
        <end position="121"/>
    </location>
</feature>
<dbReference type="GO" id="GO:0007165">
    <property type="term" value="P:signal transduction"/>
    <property type="evidence" value="ECO:0007669"/>
    <property type="project" value="InterPro"/>
</dbReference>
<reference evidence="9" key="1">
    <citation type="submission" date="2012-12" db="EMBL/GenBank/DDBJ databases">
        <authorList>
            <person name="Hellsten U."/>
            <person name="Grimwood J."/>
            <person name="Chapman J.A."/>
            <person name="Shapiro H."/>
            <person name="Aerts A."/>
            <person name="Otillar R.P."/>
            <person name="Terry A.Y."/>
            <person name="Boore J.L."/>
            <person name="Simakov O."/>
            <person name="Marletaz F."/>
            <person name="Cho S.-J."/>
            <person name="Edsinger-Gonzales E."/>
            <person name="Havlak P."/>
            <person name="Kuo D.-H."/>
            <person name="Larsson T."/>
            <person name="Lv J."/>
            <person name="Arendt D."/>
            <person name="Savage R."/>
            <person name="Osoegawa K."/>
            <person name="de Jong P."/>
            <person name="Lindberg D.R."/>
            <person name="Seaver E.C."/>
            <person name="Weisblat D.A."/>
            <person name="Putnam N.H."/>
            <person name="Grigoriev I.V."/>
            <person name="Rokhsar D.S."/>
        </authorList>
    </citation>
    <scope>NUCLEOTIDE SEQUENCE</scope>
    <source>
        <strain evidence="9">I ESC-2004</strain>
    </source>
</reference>
<dbReference type="GO" id="GO:0005886">
    <property type="term" value="C:plasma membrane"/>
    <property type="evidence" value="ECO:0007669"/>
    <property type="project" value="TreeGrafter"/>
</dbReference>
<organism evidence="7">
    <name type="scientific">Capitella teleta</name>
    <name type="common">Polychaete worm</name>
    <dbReference type="NCBI Taxonomy" id="283909"/>
    <lineage>
        <taxon>Eukaryota</taxon>
        <taxon>Metazoa</taxon>
        <taxon>Spiralia</taxon>
        <taxon>Lophotrochozoa</taxon>
        <taxon>Annelida</taxon>
        <taxon>Polychaeta</taxon>
        <taxon>Sedentaria</taxon>
        <taxon>Scolecida</taxon>
        <taxon>Capitellidae</taxon>
        <taxon>Capitella</taxon>
    </lineage>
</organism>
<evidence type="ECO:0000256" key="2">
    <source>
        <dbReference type="ARBA" id="ARBA00022692"/>
    </source>
</evidence>
<keyword evidence="2" id="KW-0812">Transmembrane</keyword>
<evidence type="ECO:0000256" key="4">
    <source>
        <dbReference type="ARBA" id="ARBA00022989"/>
    </source>
</evidence>
<keyword evidence="9" id="KW-1185">Reference proteome</keyword>
<evidence type="ECO:0000256" key="1">
    <source>
        <dbReference type="ARBA" id="ARBA00004370"/>
    </source>
</evidence>
<keyword evidence="3" id="KW-0732">Signal</keyword>
<dbReference type="HOGENOM" id="CLU_053932_3_1_1"/>
<evidence type="ECO:0000313" key="8">
    <source>
        <dbReference type="EnsemblMetazoa" id="CapteP31451"/>
    </source>
</evidence>
<dbReference type="Pfam" id="PF13676">
    <property type="entry name" value="TIR_2"/>
    <property type="match status" value="1"/>
</dbReference>
<evidence type="ECO:0000256" key="5">
    <source>
        <dbReference type="ARBA" id="ARBA00023136"/>
    </source>
</evidence>
<dbReference type="InterPro" id="IPR035897">
    <property type="entry name" value="Toll_tir_struct_dom_sf"/>
</dbReference>
<dbReference type="EnsemblMetazoa" id="CapteT31451">
    <property type="protein sequence ID" value="CapteP31451"/>
    <property type="gene ID" value="CapteG31451"/>
</dbReference>
<dbReference type="SUPFAM" id="SSF52200">
    <property type="entry name" value="Toll/Interleukin receptor TIR domain"/>
    <property type="match status" value="1"/>
</dbReference>
<sequence length="121" mass="14209">AFMSFAWDDREAVRAIMECLEEEHGFSCCAHDRDFHIAKPFLNQMGKSIDDSRRVLCFLSPDFVKSDFCVWEFDYAHKEDSLRGRRRLAVILLKPVTEFDEKSEVVKTYISKFTYLKADDP</sequence>
<reference evidence="7 9" key="2">
    <citation type="journal article" date="2013" name="Nature">
        <title>Insights into bilaterian evolution from three spiralian genomes.</title>
        <authorList>
            <person name="Simakov O."/>
            <person name="Marletaz F."/>
            <person name="Cho S.J."/>
            <person name="Edsinger-Gonzales E."/>
            <person name="Havlak P."/>
            <person name="Hellsten U."/>
            <person name="Kuo D.H."/>
            <person name="Larsson T."/>
            <person name="Lv J."/>
            <person name="Arendt D."/>
            <person name="Savage R."/>
            <person name="Osoegawa K."/>
            <person name="de Jong P."/>
            <person name="Grimwood J."/>
            <person name="Chapman J.A."/>
            <person name="Shapiro H."/>
            <person name="Aerts A."/>
            <person name="Otillar R.P."/>
            <person name="Terry A.Y."/>
            <person name="Boore J.L."/>
            <person name="Grigoriev I.V."/>
            <person name="Lindberg D.R."/>
            <person name="Seaver E.C."/>
            <person name="Weisblat D.A."/>
            <person name="Putnam N.H."/>
            <person name="Rokhsar D.S."/>
        </authorList>
    </citation>
    <scope>NUCLEOTIDE SEQUENCE</scope>
    <source>
        <strain evidence="7 9">I ESC-2004</strain>
    </source>
</reference>
<dbReference type="GO" id="GO:0038023">
    <property type="term" value="F:signaling receptor activity"/>
    <property type="evidence" value="ECO:0007669"/>
    <property type="project" value="TreeGrafter"/>
</dbReference>
<protein>
    <recommendedName>
        <fullName evidence="6">TIR domain-containing protein</fullName>
    </recommendedName>
</protein>
<evidence type="ECO:0000313" key="9">
    <source>
        <dbReference type="Proteomes" id="UP000014760"/>
    </source>
</evidence>
<dbReference type="InterPro" id="IPR000157">
    <property type="entry name" value="TIR_dom"/>
</dbReference>
<comment type="subcellular location">
    <subcellularLocation>
        <location evidence="1">Membrane</location>
    </subcellularLocation>
</comment>
<name>R7VJM5_CAPTE</name>
<reference evidence="8" key="3">
    <citation type="submission" date="2015-06" db="UniProtKB">
        <authorList>
            <consortium name="EnsemblMetazoa"/>
        </authorList>
    </citation>
    <scope>IDENTIFICATION</scope>
</reference>
<dbReference type="EMBL" id="AMQN01037122">
    <property type="status" value="NOT_ANNOTATED_CDS"/>
    <property type="molecule type" value="Genomic_DNA"/>
</dbReference>
<dbReference type="Proteomes" id="UP000014760">
    <property type="component" value="Unassembled WGS sequence"/>
</dbReference>
<dbReference type="PANTHER" id="PTHR24365:SF541">
    <property type="entry name" value="PROTEIN TOLL-RELATED"/>
    <property type="match status" value="1"/>
</dbReference>
<dbReference type="EMBL" id="KB293369">
    <property type="protein sequence ID" value="ELU16035.1"/>
    <property type="molecule type" value="Genomic_DNA"/>
</dbReference>
<dbReference type="Gene3D" id="3.40.50.10140">
    <property type="entry name" value="Toll/interleukin-1 receptor homology (TIR) domain"/>
    <property type="match status" value="1"/>
</dbReference>
<dbReference type="OMA" id="AIEMINM"/>
<proteinExistence type="predicted"/>